<keyword evidence="2 3" id="KW-0472">Membrane</keyword>
<reference evidence="4 5" key="1">
    <citation type="submission" date="2014-03" db="EMBL/GenBank/DDBJ databases">
        <authorList>
            <person name="Urmite Genomes U."/>
        </authorList>
    </citation>
    <scope>NUCLEOTIDE SEQUENCE [LARGE SCALE GENOMIC DNA]</scope>
    <source>
        <strain evidence="4 5">Vm-5</strain>
    </source>
</reference>
<name>A0A024Q7X3_9BACI</name>
<sequence length="201" mass="22160">MRQPKQLSVTDLSLIAMFVAFMSIGANITAWAPFLQIGGVPITLQTFFCFLSGALLGGRRGAIAMVVYVLIGLTGMPVFAGLKGGLSTLLSPTFGFILSFIFTAYITGKVIEYKQQPTMKRFIAASIIGLLFNYLIGTNYMYLSFAYFMDANQSITYVDAWLIMLAYLPIDLLTIFVAAMIAPRIYLIIHQSARMRLDTSA</sequence>
<comment type="similarity">
    <text evidence="1 2">Belongs to the BioY family.</text>
</comment>
<dbReference type="eggNOG" id="COG1268">
    <property type="taxonomic scope" value="Bacteria"/>
</dbReference>
<dbReference type="PANTHER" id="PTHR34295:SF1">
    <property type="entry name" value="BIOTIN TRANSPORTER BIOY"/>
    <property type="match status" value="1"/>
</dbReference>
<comment type="caution">
    <text evidence="4">The sequence shown here is derived from an EMBL/GenBank/DDBJ whole genome shotgun (WGS) entry which is preliminary data.</text>
</comment>
<keyword evidence="3" id="KW-1133">Transmembrane helix</keyword>
<feature type="transmembrane region" description="Helical" evidence="3">
    <location>
        <begin position="12"/>
        <end position="32"/>
    </location>
</feature>
<dbReference type="PIRSF" id="PIRSF016661">
    <property type="entry name" value="BioY"/>
    <property type="match status" value="1"/>
</dbReference>
<evidence type="ECO:0000313" key="5">
    <source>
        <dbReference type="Proteomes" id="UP000028875"/>
    </source>
</evidence>
<dbReference type="InterPro" id="IPR003784">
    <property type="entry name" value="BioY"/>
</dbReference>
<evidence type="ECO:0000313" key="4">
    <source>
        <dbReference type="EMBL" id="CDQ38001.1"/>
    </source>
</evidence>
<dbReference type="EMBL" id="CCDP010000001">
    <property type="protein sequence ID" value="CDQ38001.1"/>
    <property type="molecule type" value="Genomic_DNA"/>
</dbReference>
<dbReference type="STRING" id="1462526.BN990_00268"/>
<feature type="transmembrane region" description="Helical" evidence="3">
    <location>
        <begin position="38"/>
        <end position="56"/>
    </location>
</feature>
<gene>
    <name evidence="4" type="primary">bioY_1</name>
    <name evidence="4" type="ORF">BN990_00268</name>
</gene>
<keyword evidence="2" id="KW-1003">Cell membrane</keyword>
<keyword evidence="5" id="KW-1185">Reference proteome</keyword>
<keyword evidence="2" id="KW-0813">Transport</keyword>
<evidence type="ECO:0000256" key="3">
    <source>
        <dbReference type="SAM" id="Phobius"/>
    </source>
</evidence>
<protein>
    <recommendedName>
        <fullName evidence="2">Biotin transporter</fullName>
    </recommendedName>
</protein>
<feature type="transmembrane region" description="Helical" evidence="3">
    <location>
        <begin position="123"/>
        <end position="148"/>
    </location>
</feature>
<evidence type="ECO:0000256" key="1">
    <source>
        <dbReference type="ARBA" id="ARBA00010692"/>
    </source>
</evidence>
<organism evidence="4 5">
    <name type="scientific">Virgibacillus massiliensis</name>
    <dbReference type="NCBI Taxonomy" id="1462526"/>
    <lineage>
        <taxon>Bacteria</taxon>
        <taxon>Bacillati</taxon>
        <taxon>Bacillota</taxon>
        <taxon>Bacilli</taxon>
        <taxon>Bacillales</taxon>
        <taxon>Bacillaceae</taxon>
        <taxon>Virgibacillus</taxon>
    </lineage>
</organism>
<reference evidence="5" key="2">
    <citation type="submission" date="2014-05" db="EMBL/GenBank/DDBJ databases">
        <title>Draft genome sequence of Virgibacillus massiliensis Vm-5.</title>
        <authorList>
            <person name="Khelaifia S."/>
            <person name="Croce O."/>
            <person name="Lagier J.C."/>
            <person name="Raoult D."/>
        </authorList>
    </citation>
    <scope>NUCLEOTIDE SEQUENCE [LARGE SCALE GENOMIC DNA]</scope>
    <source>
        <strain evidence="5">Vm-5</strain>
    </source>
</reference>
<keyword evidence="3" id="KW-0812">Transmembrane</keyword>
<evidence type="ECO:0000256" key="2">
    <source>
        <dbReference type="PIRNR" id="PIRNR016661"/>
    </source>
</evidence>
<feature type="transmembrane region" description="Helical" evidence="3">
    <location>
        <begin position="63"/>
        <end position="82"/>
    </location>
</feature>
<dbReference type="GO" id="GO:0015225">
    <property type="term" value="F:biotin transmembrane transporter activity"/>
    <property type="evidence" value="ECO:0007669"/>
    <property type="project" value="UniProtKB-UniRule"/>
</dbReference>
<accession>A0A024Q7X3</accession>
<comment type="subcellular location">
    <subcellularLocation>
        <location evidence="2">Cell membrane</location>
        <topology evidence="2">Multi-pass membrane protein</topology>
    </subcellularLocation>
</comment>
<dbReference type="Pfam" id="PF02632">
    <property type="entry name" value="BioY"/>
    <property type="match status" value="1"/>
</dbReference>
<dbReference type="Proteomes" id="UP000028875">
    <property type="component" value="Unassembled WGS sequence"/>
</dbReference>
<dbReference type="GO" id="GO:0005886">
    <property type="term" value="C:plasma membrane"/>
    <property type="evidence" value="ECO:0007669"/>
    <property type="project" value="UniProtKB-SubCell"/>
</dbReference>
<dbReference type="Gene3D" id="1.10.1760.20">
    <property type="match status" value="1"/>
</dbReference>
<feature type="transmembrane region" description="Helical" evidence="3">
    <location>
        <begin position="94"/>
        <end position="111"/>
    </location>
</feature>
<feature type="transmembrane region" description="Helical" evidence="3">
    <location>
        <begin position="160"/>
        <end position="187"/>
    </location>
</feature>
<proteinExistence type="inferred from homology"/>
<dbReference type="PANTHER" id="PTHR34295">
    <property type="entry name" value="BIOTIN TRANSPORTER BIOY"/>
    <property type="match status" value="1"/>
</dbReference>
<dbReference type="AlphaFoldDB" id="A0A024Q7X3"/>